<keyword evidence="2" id="KW-0575">Peroxidase</keyword>
<reference evidence="3" key="1">
    <citation type="journal article" date="2019" name="Int. J. Syst. Evol. Microbiol.">
        <title>The Global Catalogue of Microorganisms (GCM) 10K type strain sequencing project: providing services to taxonomists for standard genome sequencing and annotation.</title>
        <authorList>
            <consortium name="The Broad Institute Genomics Platform"/>
            <consortium name="The Broad Institute Genome Sequencing Center for Infectious Disease"/>
            <person name="Wu L."/>
            <person name="Ma J."/>
        </authorList>
    </citation>
    <scope>NUCLEOTIDE SEQUENCE [LARGE SCALE GENOMIC DNA]</scope>
    <source>
        <strain evidence="3">CCUG 66188</strain>
    </source>
</reference>
<sequence length="168" mass="19118">MKYLKYFLIAGVTFISLSSNISRTSSLSEGIYPGNLLPDIKNLVNESGTKINLSDLRGQKVLVNFWAAYDAYSHKDNVLLSHIIENKRYPVQMVSVSFDKSESVYERTLVMDKIDTKYQFLAKGEVSSGLYDRYQLERGFKNYLIDENGVIVAMNLTPNDLGRLLNEN</sequence>
<keyword evidence="3" id="KW-1185">Reference proteome</keyword>
<dbReference type="SUPFAM" id="SSF52833">
    <property type="entry name" value="Thioredoxin-like"/>
    <property type="match status" value="1"/>
</dbReference>
<dbReference type="GO" id="GO:0140824">
    <property type="term" value="F:thioredoxin-dependent peroxiredoxin activity"/>
    <property type="evidence" value="ECO:0007669"/>
    <property type="project" value="UniProtKB-EC"/>
</dbReference>
<dbReference type="Pfam" id="PF00578">
    <property type="entry name" value="AhpC-TSA"/>
    <property type="match status" value="1"/>
</dbReference>
<dbReference type="Gene3D" id="3.40.30.10">
    <property type="entry name" value="Glutaredoxin"/>
    <property type="match status" value="1"/>
</dbReference>
<dbReference type="InterPro" id="IPR036249">
    <property type="entry name" value="Thioredoxin-like_sf"/>
</dbReference>
<dbReference type="EMBL" id="JBHSGN010000117">
    <property type="protein sequence ID" value="MFC4675850.1"/>
    <property type="molecule type" value="Genomic_DNA"/>
</dbReference>
<dbReference type="InterPro" id="IPR000866">
    <property type="entry name" value="AhpC/TSA"/>
</dbReference>
<feature type="domain" description="Alkyl hydroperoxide reductase subunit C/ Thiol specific antioxidant" evidence="1">
    <location>
        <begin position="34"/>
        <end position="153"/>
    </location>
</feature>
<gene>
    <name evidence="2" type="ORF">ACFO6W_19355</name>
</gene>
<evidence type="ECO:0000313" key="2">
    <source>
        <dbReference type="EMBL" id="MFC4675850.1"/>
    </source>
</evidence>
<organism evidence="2 3">
    <name type="scientific">Dysgonomonas termitidis</name>
    <dbReference type="NCBI Taxonomy" id="1516126"/>
    <lineage>
        <taxon>Bacteria</taxon>
        <taxon>Pseudomonadati</taxon>
        <taxon>Bacteroidota</taxon>
        <taxon>Bacteroidia</taxon>
        <taxon>Bacteroidales</taxon>
        <taxon>Dysgonomonadaceae</taxon>
        <taxon>Dysgonomonas</taxon>
    </lineage>
</organism>
<evidence type="ECO:0000313" key="3">
    <source>
        <dbReference type="Proteomes" id="UP001596023"/>
    </source>
</evidence>
<keyword evidence="2" id="KW-0560">Oxidoreductase</keyword>
<dbReference type="RefSeq" id="WP_379999473.1">
    <property type="nucleotide sequence ID" value="NZ_JBHSGN010000117.1"/>
</dbReference>
<accession>A0ABV9L014</accession>
<dbReference type="EC" id="1.11.1.24" evidence="2"/>
<evidence type="ECO:0000259" key="1">
    <source>
        <dbReference type="Pfam" id="PF00578"/>
    </source>
</evidence>
<dbReference type="Proteomes" id="UP001596023">
    <property type="component" value="Unassembled WGS sequence"/>
</dbReference>
<comment type="caution">
    <text evidence="2">The sequence shown here is derived from an EMBL/GenBank/DDBJ whole genome shotgun (WGS) entry which is preliminary data.</text>
</comment>
<proteinExistence type="predicted"/>
<protein>
    <submittedName>
        <fullName evidence="2">Peroxiredoxin family protein</fullName>
        <ecNumber evidence="2">1.11.1.24</ecNumber>
    </submittedName>
</protein>
<name>A0ABV9L014_9BACT</name>